<evidence type="ECO:0000259" key="3">
    <source>
        <dbReference type="PROSITE" id="PS51186"/>
    </source>
</evidence>
<evidence type="ECO:0000313" key="5">
    <source>
        <dbReference type="Proteomes" id="UP001597018"/>
    </source>
</evidence>
<protein>
    <submittedName>
        <fullName evidence="4">GNAT family N-acetyltransferase</fullName>
    </submittedName>
</protein>
<dbReference type="RefSeq" id="WP_345601964.1">
    <property type="nucleotide sequence ID" value="NZ_BAABLT010000054.1"/>
</dbReference>
<organism evidence="4 5">
    <name type="scientific">Saccharopolyspora rosea</name>
    <dbReference type="NCBI Taxonomy" id="524884"/>
    <lineage>
        <taxon>Bacteria</taxon>
        <taxon>Bacillati</taxon>
        <taxon>Actinomycetota</taxon>
        <taxon>Actinomycetes</taxon>
        <taxon>Pseudonocardiales</taxon>
        <taxon>Pseudonocardiaceae</taxon>
        <taxon>Saccharopolyspora</taxon>
    </lineage>
</organism>
<sequence>MASAAWQVEPAVLDDPAVVRLLWDYTAEMASRYHGRPASDAEVAAALAEDPHDGLAPPTGVFLLARYRTEPAGCVGLRLLSPDVAEIKRMYVRPELRGRGGGGRLLAACEQHGRSLGAAALRLDTRGDLVEARNLYAKHGFAEIPAYNDGRYAEHWFEKRLTTG</sequence>
<dbReference type="Pfam" id="PF00583">
    <property type="entry name" value="Acetyltransf_1"/>
    <property type="match status" value="1"/>
</dbReference>
<dbReference type="PROSITE" id="PS51186">
    <property type="entry name" value="GNAT"/>
    <property type="match status" value="1"/>
</dbReference>
<keyword evidence="2" id="KW-0012">Acyltransferase</keyword>
<dbReference type="InterPro" id="IPR016181">
    <property type="entry name" value="Acyl_CoA_acyltransferase"/>
</dbReference>
<comment type="caution">
    <text evidence="4">The sequence shown here is derived from an EMBL/GenBank/DDBJ whole genome shotgun (WGS) entry which is preliminary data.</text>
</comment>
<accession>A0ABW3FVF2</accession>
<keyword evidence="5" id="KW-1185">Reference proteome</keyword>
<evidence type="ECO:0000256" key="1">
    <source>
        <dbReference type="ARBA" id="ARBA00022679"/>
    </source>
</evidence>
<dbReference type="PANTHER" id="PTHR43877">
    <property type="entry name" value="AMINOALKYLPHOSPHONATE N-ACETYLTRANSFERASE-RELATED-RELATED"/>
    <property type="match status" value="1"/>
</dbReference>
<dbReference type="Gene3D" id="3.40.630.30">
    <property type="match status" value="1"/>
</dbReference>
<dbReference type="PANTHER" id="PTHR43877:SF2">
    <property type="entry name" value="AMINOALKYLPHOSPHONATE N-ACETYLTRANSFERASE-RELATED"/>
    <property type="match status" value="1"/>
</dbReference>
<name>A0ABW3FVF2_9PSEU</name>
<dbReference type="SUPFAM" id="SSF55729">
    <property type="entry name" value="Acyl-CoA N-acyltransferases (Nat)"/>
    <property type="match status" value="1"/>
</dbReference>
<dbReference type="InterPro" id="IPR050832">
    <property type="entry name" value="Bact_Acetyltransf"/>
</dbReference>
<dbReference type="InterPro" id="IPR000182">
    <property type="entry name" value="GNAT_dom"/>
</dbReference>
<gene>
    <name evidence="4" type="ORF">ACFQ16_22495</name>
</gene>
<dbReference type="EMBL" id="JBHTIW010000022">
    <property type="protein sequence ID" value="MFD0922524.1"/>
    <property type="molecule type" value="Genomic_DNA"/>
</dbReference>
<proteinExistence type="predicted"/>
<evidence type="ECO:0000313" key="4">
    <source>
        <dbReference type="EMBL" id="MFD0922524.1"/>
    </source>
</evidence>
<feature type="domain" description="N-acetyltransferase" evidence="3">
    <location>
        <begin position="17"/>
        <end position="162"/>
    </location>
</feature>
<dbReference type="Proteomes" id="UP001597018">
    <property type="component" value="Unassembled WGS sequence"/>
</dbReference>
<reference evidence="5" key="1">
    <citation type="journal article" date="2019" name="Int. J. Syst. Evol. Microbiol.">
        <title>The Global Catalogue of Microorganisms (GCM) 10K type strain sequencing project: providing services to taxonomists for standard genome sequencing and annotation.</title>
        <authorList>
            <consortium name="The Broad Institute Genomics Platform"/>
            <consortium name="The Broad Institute Genome Sequencing Center for Infectious Disease"/>
            <person name="Wu L."/>
            <person name="Ma J."/>
        </authorList>
    </citation>
    <scope>NUCLEOTIDE SEQUENCE [LARGE SCALE GENOMIC DNA]</scope>
    <source>
        <strain evidence="5">CCUG 56401</strain>
    </source>
</reference>
<evidence type="ECO:0000256" key="2">
    <source>
        <dbReference type="ARBA" id="ARBA00023315"/>
    </source>
</evidence>
<keyword evidence="1" id="KW-0808">Transferase</keyword>